<evidence type="ECO:0000256" key="7">
    <source>
        <dbReference type="SAM" id="MobiDB-lite"/>
    </source>
</evidence>
<dbReference type="Pfam" id="PF17802">
    <property type="entry name" value="SpaA"/>
    <property type="match status" value="5"/>
</dbReference>
<sequence length="1592" mass="174177">MKKIFSLLASLLLILQMFLPQVVSAQATGDIKEGNGVTLTNIIVKEGTNDFTVMGSMRNDTEDELTGEITISDNLTLSPMDNGVIFDGDNQEIGKYVVDGNVVSFSIPAKINTIFNFQIKGAYDGKIDKATFSDGVHVISKDIGKTQEEAVKPDVPMQKPVVKQQAEVTAPILKEEPRDLKDIFASLGYESQNQSILSDMVVTYTNKDGEVVTEPTVEDRIHFAFDWQVPDDVGALVNAGDYYTFQLPDNVKVSQNMTIDLGEYGTAVVSKDGTVTITFTDAVKGSSNVHGTLHFEAAFDESKLDGSGNTTITVPGEENLPSTEVLIKPKVGATIDKNGYFDKVQNPDHVIWNVDVNKAMDAIENACVTEDLPDGLTFDSVQVYQVDVDLRGNVIAGSEKLVTTGYTVDAEGNVAFTNPINGAYRLVYKTTIQEDKKPLDGGKVKFKNRATLSGEGISDVTASATVDASYGKVLSKSSTNYDPSKQVFEWTIKYNYGEKHIEQSDAVLTDTFGSERMVLLADSARLYSVTFDQNGKEVQGALLVAGTDYELVETEKGFEIRFLHDVDGAVKMKYKTGIDGNVDEDIDVSNSVDVGTGQHGGSTGTMYQQNLVKKLGAVDYDNKIVAWDIDVNKNHYVMKNWKLTDKLSDGLTLLPDTVQVYDVDAKQELVEDKDYEFVYDNETNSFTIEFLNGYKEETSHAFKISYSTRFNTQRINRADSDKIFKNDASSTWLDENGGSHESRDDATFDPNKPTKYNGFKNGSYNAKTRLITWEIGINYDGADLDNAQIIDPILGNQQFVKGSVKIYNYTVNPDGSIAKGQEITDTSDFVISEPSKYNNNTLTVNLPHGESAMYLVDFQTSVEGQLVAKNYKNDAVFKNNDYPDHTLSADISVTHGGKLAIKSGEQDADGFVNWQVTVNPSLSQVDDVVVTDRPSTNQSIDRDSIVILDTLVKPDGTLTTNDRTALVEGVDYTVELTTDSETGQQELKIHFANQLNEAYVIKYRTMVLMTGNKDKVSNDVKITGNHEEQVTGGDDTEIDVIVSEGGGTAVGTKGSITFEKVNDENKALQNAKFELRDKNDQLVIRTGTVDENGKLTFGNLPYGTYILKEVEAPDGYSVSEELASGKKVTVSKESSRANVFEKLVNSPNKVTLMKQNEEHEALAGAIFKLQWQVGDSWVDIRPDESYTSDATGKLEVNGLSPANYRFIEIAAPNGYITNSEPIPFTIEKEATGVIPDVTVNPFVNYKGSALLVKKGDDGSMLPGAVFKVIDASGETVQDNLVTDSDGQIEVTDLAPGDYAFVETKAPNGYILNTAPKAFTIKNSAQGKPERVEVGEVVNYKGQAILYKQDASGEALEGAVFELLDGAGNRLQEVTSDEHGTVALRNLEPGDYQLVEVVAPAGYLVNEQPTLFNIKPSNNGEPQVLDLGVFVNYQGAVVLTKTDMDNRPLAGAEFDLMDQDENVITSQLTSSHDGKIEVSDLEPGDYYFVETKAPAGYEIDSKPIHFTIAKTAVGAPGTLAISFSNREIPEKITPPDNKKTKVSEQIVIPNHKKPERLTEHSKLPATGDTNAPSKWLVLTGVVMIAGLLRYHKN</sequence>
<feature type="domain" description="SpaA-like prealbumin fold" evidence="10">
    <location>
        <begin position="1435"/>
        <end position="1510"/>
    </location>
</feature>
<keyword evidence="4" id="KW-0964">Secreted</keyword>
<feature type="domain" description="Collagen binding" evidence="9">
    <location>
        <begin position="758"/>
        <end position="882"/>
    </location>
</feature>
<proteinExistence type="inferred from homology"/>
<feature type="domain" description="SpaA-like prealbumin fold" evidence="10">
    <location>
        <begin position="1054"/>
        <end position="1134"/>
    </location>
</feature>
<dbReference type="SUPFAM" id="SSF49401">
    <property type="entry name" value="Bacterial adhesins"/>
    <property type="match status" value="6"/>
</dbReference>
<dbReference type="EMBL" id="SNZK01000005">
    <property type="protein sequence ID" value="TDR53210.1"/>
    <property type="molecule type" value="Genomic_DNA"/>
</dbReference>
<keyword evidence="13" id="KW-1185">Reference proteome</keyword>
<feature type="domain" description="SpaA-like prealbumin fold" evidence="10">
    <location>
        <begin position="1149"/>
        <end position="1231"/>
    </location>
</feature>
<dbReference type="GO" id="GO:0007155">
    <property type="term" value="P:cell adhesion"/>
    <property type="evidence" value="ECO:0007669"/>
    <property type="project" value="InterPro"/>
</dbReference>
<dbReference type="STRING" id="1265846.PROCOU_15414"/>
<evidence type="ECO:0000256" key="8">
    <source>
        <dbReference type="SAM" id="SignalP"/>
    </source>
</evidence>
<organism evidence="12 13">
    <name type="scientific">Listeria rocourtiae</name>
    <dbReference type="NCBI Taxonomy" id="647910"/>
    <lineage>
        <taxon>Bacteria</taxon>
        <taxon>Bacillati</taxon>
        <taxon>Bacillota</taxon>
        <taxon>Bacilli</taxon>
        <taxon>Bacillales</taxon>
        <taxon>Listeriaceae</taxon>
        <taxon>Listeria</taxon>
    </lineage>
</organism>
<dbReference type="InterPro" id="IPR008966">
    <property type="entry name" value="Adhesion_dom_sf"/>
</dbReference>
<dbReference type="Gene3D" id="2.60.40.1280">
    <property type="match status" value="1"/>
</dbReference>
<dbReference type="GO" id="GO:0005518">
    <property type="term" value="F:collagen binding"/>
    <property type="evidence" value="ECO:0007669"/>
    <property type="project" value="InterPro"/>
</dbReference>
<comment type="similarity">
    <text evidence="2">Belongs to the serine-aspartate repeat-containing protein (SDr) family.</text>
</comment>
<dbReference type="InterPro" id="IPR013783">
    <property type="entry name" value="Ig-like_fold"/>
</dbReference>
<feature type="domain" description="Collagen binding" evidence="9">
    <location>
        <begin position="334"/>
        <end position="461"/>
    </location>
</feature>
<feature type="domain" description="Collagen binding" evidence="9">
    <location>
        <begin position="484"/>
        <end position="580"/>
    </location>
</feature>
<evidence type="ECO:0000256" key="4">
    <source>
        <dbReference type="ARBA" id="ARBA00022525"/>
    </source>
</evidence>
<feature type="domain" description="SpaA-like prealbumin fold" evidence="10">
    <location>
        <begin position="1251"/>
        <end position="1324"/>
    </location>
</feature>
<evidence type="ECO:0000256" key="5">
    <source>
        <dbReference type="ARBA" id="ARBA00022729"/>
    </source>
</evidence>
<dbReference type="InterPro" id="IPR041033">
    <property type="entry name" value="SpaA_PFL_dom_1"/>
</dbReference>
<reference evidence="12 13" key="1">
    <citation type="submission" date="2019-03" db="EMBL/GenBank/DDBJ databases">
        <title>Genomic Encyclopedia of Type Strains, Phase III (KMG-III): the genomes of soil and plant-associated and newly described type strains.</title>
        <authorList>
            <person name="Whitman W."/>
        </authorList>
    </citation>
    <scope>NUCLEOTIDE SEQUENCE [LARGE SCALE GENOMIC DNA]</scope>
    <source>
        <strain evidence="12 13">CECT 7972</strain>
    </source>
</reference>
<feature type="domain" description="Collagen binding" evidence="9">
    <location>
        <begin position="610"/>
        <end position="725"/>
    </location>
</feature>
<evidence type="ECO:0000259" key="10">
    <source>
        <dbReference type="Pfam" id="PF17802"/>
    </source>
</evidence>
<keyword evidence="3" id="KW-0134">Cell wall</keyword>
<dbReference type="Proteomes" id="UP000295558">
    <property type="component" value="Unassembled WGS sequence"/>
</dbReference>
<feature type="chain" id="PRO_5020361844" evidence="8">
    <location>
        <begin position="26"/>
        <end position="1592"/>
    </location>
</feature>
<dbReference type="Pfam" id="PF17961">
    <property type="entry name" value="Big_8"/>
    <property type="match status" value="1"/>
</dbReference>
<comment type="caution">
    <text evidence="12">The sequence shown here is derived from an EMBL/GenBank/DDBJ whole genome shotgun (WGS) entry which is preliminary data.</text>
</comment>
<dbReference type="Gene3D" id="2.60.40.740">
    <property type="match status" value="5"/>
</dbReference>
<keyword evidence="5 8" id="KW-0732">Signal</keyword>
<evidence type="ECO:0000259" key="11">
    <source>
        <dbReference type="Pfam" id="PF17961"/>
    </source>
</evidence>
<evidence type="ECO:0000313" key="12">
    <source>
        <dbReference type="EMBL" id="TDR53210.1"/>
    </source>
</evidence>
<dbReference type="InterPro" id="IPR008456">
    <property type="entry name" value="Collagen-bd_dom"/>
</dbReference>
<feature type="domain" description="Collagen binding" evidence="9">
    <location>
        <begin position="902"/>
        <end position="1025"/>
    </location>
</feature>
<protein>
    <submittedName>
        <fullName evidence="12">Putative surface anchored protein</fullName>
    </submittedName>
</protein>
<feature type="signal peptide" evidence="8">
    <location>
        <begin position="1"/>
        <end position="25"/>
    </location>
</feature>
<dbReference type="RefSeq" id="WP_166666110.1">
    <property type="nucleotide sequence ID" value="NZ_SNZK01000005.1"/>
</dbReference>
<accession>A0A4R6ZLD2</accession>
<dbReference type="Gene3D" id="2.60.40.10">
    <property type="entry name" value="Immunoglobulins"/>
    <property type="match status" value="5"/>
</dbReference>
<evidence type="ECO:0000259" key="9">
    <source>
        <dbReference type="Pfam" id="PF05737"/>
    </source>
</evidence>
<feature type="compositionally biased region" description="Basic and acidic residues" evidence="7">
    <location>
        <begin position="737"/>
        <end position="746"/>
    </location>
</feature>
<dbReference type="Pfam" id="PF05737">
    <property type="entry name" value="Collagen_bind"/>
    <property type="match status" value="5"/>
</dbReference>
<dbReference type="InterPro" id="IPR011252">
    <property type="entry name" value="Fibrogen-bd_dom1"/>
</dbReference>
<keyword evidence="6" id="KW-0572">Peptidoglycan-anchor</keyword>
<feature type="domain" description="SDR-like Ig" evidence="11">
    <location>
        <begin position="219"/>
        <end position="307"/>
    </location>
</feature>
<dbReference type="SUPFAM" id="SSF49478">
    <property type="entry name" value="Cna protein B-type domain"/>
    <property type="match status" value="4"/>
</dbReference>
<gene>
    <name evidence="12" type="ORF">DFP96_105135</name>
</gene>
<feature type="region of interest" description="Disordered" evidence="7">
    <location>
        <begin position="734"/>
        <end position="753"/>
    </location>
</feature>
<evidence type="ECO:0000256" key="2">
    <source>
        <dbReference type="ARBA" id="ARBA00007257"/>
    </source>
</evidence>
<evidence type="ECO:0000256" key="6">
    <source>
        <dbReference type="ARBA" id="ARBA00023088"/>
    </source>
</evidence>
<comment type="subcellular location">
    <subcellularLocation>
        <location evidence="1">Secreted</location>
        <location evidence="1">Cell wall</location>
        <topology evidence="1">Peptidoglycan-anchor</topology>
    </subcellularLocation>
</comment>
<dbReference type="PANTHER" id="PTHR36108">
    <property type="entry name" value="COLOSSIN-B-RELATED"/>
    <property type="match status" value="1"/>
</dbReference>
<feature type="domain" description="SpaA-like prealbumin fold" evidence="10">
    <location>
        <begin position="1343"/>
        <end position="1417"/>
    </location>
</feature>
<evidence type="ECO:0000256" key="3">
    <source>
        <dbReference type="ARBA" id="ARBA00022512"/>
    </source>
</evidence>
<evidence type="ECO:0000313" key="13">
    <source>
        <dbReference type="Proteomes" id="UP000295558"/>
    </source>
</evidence>
<evidence type="ECO:0000256" key="1">
    <source>
        <dbReference type="ARBA" id="ARBA00004168"/>
    </source>
</evidence>
<dbReference type="InterPro" id="IPR041171">
    <property type="entry name" value="SDR_Ig"/>
</dbReference>
<name>A0A4R6ZLD2_9LIST</name>
<dbReference type="PANTHER" id="PTHR36108:SF13">
    <property type="entry name" value="COLOSSIN-B-RELATED"/>
    <property type="match status" value="1"/>
</dbReference>